<dbReference type="CDD" id="cd04301">
    <property type="entry name" value="NAT_SF"/>
    <property type="match status" value="1"/>
</dbReference>
<dbReference type="InterPro" id="IPR053144">
    <property type="entry name" value="Acetyltransferase_Butenolide"/>
</dbReference>
<name>A0ABV7YUR2_9BACT</name>
<evidence type="ECO:0000313" key="2">
    <source>
        <dbReference type="EMBL" id="MFC3809982.1"/>
    </source>
</evidence>
<feature type="domain" description="N-acetyltransferase" evidence="1">
    <location>
        <begin position="12"/>
        <end position="137"/>
    </location>
</feature>
<dbReference type="InterPro" id="IPR000182">
    <property type="entry name" value="GNAT_dom"/>
</dbReference>
<evidence type="ECO:0000313" key="3">
    <source>
        <dbReference type="Proteomes" id="UP001595616"/>
    </source>
</evidence>
<reference evidence="3" key="1">
    <citation type="journal article" date="2019" name="Int. J. Syst. Evol. Microbiol.">
        <title>The Global Catalogue of Microorganisms (GCM) 10K type strain sequencing project: providing services to taxonomists for standard genome sequencing and annotation.</title>
        <authorList>
            <consortium name="The Broad Institute Genomics Platform"/>
            <consortium name="The Broad Institute Genome Sequencing Center for Infectious Disease"/>
            <person name="Wu L."/>
            <person name="Ma J."/>
        </authorList>
    </citation>
    <scope>NUCLEOTIDE SEQUENCE [LARGE SCALE GENOMIC DNA]</scope>
    <source>
        <strain evidence="3">CECT 7956</strain>
    </source>
</reference>
<keyword evidence="2" id="KW-0808">Transferase</keyword>
<proteinExistence type="predicted"/>
<accession>A0ABV7YUR2</accession>
<gene>
    <name evidence="2" type="ORF">ACFOOI_04905</name>
</gene>
<dbReference type="Gene3D" id="3.40.630.30">
    <property type="match status" value="1"/>
</dbReference>
<dbReference type="EC" id="2.3.-.-" evidence="2"/>
<dbReference type="PANTHER" id="PTHR43233">
    <property type="entry name" value="FAMILY N-ACETYLTRANSFERASE, PUTATIVE (AFU_ORTHOLOGUE AFUA_6G03350)-RELATED"/>
    <property type="match status" value="1"/>
</dbReference>
<evidence type="ECO:0000259" key="1">
    <source>
        <dbReference type="PROSITE" id="PS51186"/>
    </source>
</evidence>
<dbReference type="GO" id="GO:0016746">
    <property type="term" value="F:acyltransferase activity"/>
    <property type="evidence" value="ECO:0007669"/>
    <property type="project" value="UniProtKB-KW"/>
</dbReference>
<keyword evidence="3" id="KW-1185">Reference proteome</keyword>
<sequence>MSEICYQIEPNLTVEEFKEVLIKSTLGERRPIDDENILLKMLAGAQLIYTARHNQTLVGVARSISDGAYCTYLSDLAVDEEFQHRGIGKELIRLSKLAFPTANLILLSAPKAVDYYPKIGMTRHEHAFMLKNTDDLI</sequence>
<comment type="caution">
    <text evidence="2">The sequence shown here is derived from an EMBL/GenBank/DDBJ whole genome shotgun (WGS) entry which is preliminary data.</text>
</comment>
<dbReference type="Proteomes" id="UP001595616">
    <property type="component" value="Unassembled WGS sequence"/>
</dbReference>
<organism evidence="2 3">
    <name type="scientific">Lacihabitans lacunae</name>
    <dbReference type="NCBI Taxonomy" id="1028214"/>
    <lineage>
        <taxon>Bacteria</taxon>
        <taxon>Pseudomonadati</taxon>
        <taxon>Bacteroidota</taxon>
        <taxon>Cytophagia</taxon>
        <taxon>Cytophagales</taxon>
        <taxon>Leadbetterellaceae</taxon>
        <taxon>Lacihabitans</taxon>
    </lineage>
</organism>
<dbReference type="PROSITE" id="PS51186">
    <property type="entry name" value="GNAT"/>
    <property type="match status" value="1"/>
</dbReference>
<keyword evidence="2" id="KW-0012">Acyltransferase</keyword>
<dbReference type="InterPro" id="IPR016181">
    <property type="entry name" value="Acyl_CoA_acyltransferase"/>
</dbReference>
<dbReference type="RefSeq" id="WP_379835692.1">
    <property type="nucleotide sequence ID" value="NZ_JBHRYQ010000001.1"/>
</dbReference>
<dbReference type="SUPFAM" id="SSF55729">
    <property type="entry name" value="Acyl-CoA N-acyltransferases (Nat)"/>
    <property type="match status" value="1"/>
</dbReference>
<dbReference type="Pfam" id="PF13673">
    <property type="entry name" value="Acetyltransf_10"/>
    <property type="match status" value="1"/>
</dbReference>
<dbReference type="PANTHER" id="PTHR43233:SF1">
    <property type="entry name" value="FAMILY N-ACETYLTRANSFERASE, PUTATIVE (AFU_ORTHOLOGUE AFUA_6G03350)-RELATED"/>
    <property type="match status" value="1"/>
</dbReference>
<protein>
    <submittedName>
        <fullName evidence="2">GNAT family N-acetyltransferase</fullName>
        <ecNumber evidence="2">2.3.-.-</ecNumber>
    </submittedName>
</protein>
<dbReference type="EMBL" id="JBHRYQ010000001">
    <property type="protein sequence ID" value="MFC3809982.1"/>
    <property type="molecule type" value="Genomic_DNA"/>
</dbReference>